<evidence type="ECO:0000313" key="5">
    <source>
        <dbReference type="Proteomes" id="UP000053815"/>
    </source>
</evidence>
<sequence>MKLTYTPATLDDLDIIHEYESISYHPDEAASREQLERRINYASESGPELFTVCRNMDQDGKVIAFLCTTLTKGNLVTDESMSVHDPEGKTICLHSVCVSPDYRKQGIATKLMLKWIEQLKQINATQTPRKYNRIAILSRPNLLGLYESVGFKNVGLSEVVHGPEPWIDCILEL</sequence>
<dbReference type="STRING" id="91626.A0A0C9MFG1"/>
<organism evidence="4">
    <name type="scientific">Mucor ambiguus</name>
    <dbReference type="NCBI Taxonomy" id="91626"/>
    <lineage>
        <taxon>Eukaryota</taxon>
        <taxon>Fungi</taxon>
        <taxon>Fungi incertae sedis</taxon>
        <taxon>Mucoromycota</taxon>
        <taxon>Mucoromycotina</taxon>
        <taxon>Mucoromycetes</taxon>
        <taxon>Mucorales</taxon>
        <taxon>Mucorineae</taxon>
        <taxon>Mucoraceae</taxon>
        <taxon>Mucor</taxon>
    </lineage>
</organism>
<evidence type="ECO:0000259" key="3">
    <source>
        <dbReference type="PROSITE" id="PS51186"/>
    </source>
</evidence>
<keyword evidence="5" id="KW-1185">Reference proteome</keyword>
<dbReference type="InterPro" id="IPR000182">
    <property type="entry name" value="GNAT_dom"/>
</dbReference>
<dbReference type="Pfam" id="PF00583">
    <property type="entry name" value="Acetyltransf_1"/>
    <property type="match status" value="1"/>
</dbReference>
<reference evidence="4" key="1">
    <citation type="submission" date="2014-09" db="EMBL/GenBank/DDBJ databases">
        <title>Draft genome sequence of an oleaginous Mucoromycotina fungus Mucor ambiguus NBRC6742.</title>
        <authorList>
            <person name="Takeda I."/>
            <person name="Yamane N."/>
            <person name="Morita T."/>
            <person name="Tamano K."/>
            <person name="Machida M."/>
            <person name="Baker S."/>
            <person name="Koike H."/>
        </authorList>
    </citation>
    <scope>NUCLEOTIDE SEQUENCE</scope>
    <source>
        <strain evidence="4">NBRC 6742</strain>
    </source>
</reference>
<dbReference type="InterPro" id="IPR051635">
    <property type="entry name" value="SNAT-like"/>
</dbReference>
<dbReference type="Proteomes" id="UP000053815">
    <property type="component" value="Unassembled WGS sequence"/>
</dbReference>
<evidence type="ECO:0000256" key="2">
    <source>
        <dbReference type="ARBA" id="ARBA00023315"/>
    </source>
</evidence>
<dbReference type="Gene3D" id="3.40.630.30">
    <property type="match status" value="1"/>
</dbReference>
<dbReference type="SUPFAM" id="SSF55729">
    <property type="entry name" value="Acyl-CoA N-acyltransferases (Nat)"/>
    <property type="match status" value="1"/>
</dbReference>
<dbReference type="PANTHER" id="PTHR10908">
    <property type="entry name" value="SEROTONIN N-ACETYLTRANSFERASE"/>
    <property type="match status" value="1"/>
</dbReference>
<evidence type="ECO:0000256" key="1">
    <source>
        <dbReference type="ARBA" id="ARBA00022679"/>
    </source>
</evidence>
<gene>
    <name evidence="4" type="ORF">MAM1_0109c05505</name>
</gene>
<feature type="domain" description="N-acetyltransferase" evidence="3">
    <location>
        <begin position="3"/>
        <end position="173"/>
    </location>
</feature>
<name>A0A0C9MFG1_9FUNG</name>
<dbReference type="GO" id="GO:0008080">
    <property type="term" value="F:N-acetyltransferase activity"/>
    <property type="evidence" value="ECO:0007669"/>
    <property type="project" value="UniProtKB-ARBA"/>
</dbReference>
<dbReference type="EMBL" id="DF836398">
    <property type="protein sequence ID" value="GAN06029.1"/>
    <property type="molecule type" value="Genomic_DNA"/>
</dbReference>
<keyword evidence="2" id="KW-0012">Acyltransferase</keyword>
<evidence type="ECO:0000313" key="4">
    <source>
        <dbReference type="EMBL" id="GAN06029.1"/>
    </source>
</evidence>
<accession>A0A0C9MFG1</accession>
<proteinExistence type="predicted"/>
<dbReference type="PANTHER" id="PTHR10908:SF0">
    <property type="entry name" value="SEROTONIN N-ACETYLTRANSFERASE"/>
    <property type="match status" value="1"/>
</dbReference>
<dbReference type="InterPro" id="IPR016181">
    <property type="entry name" value="Acyl_CoA_acyltransferase"/>
</dbReference>
<keyword evidence="1 4" id="KW-0808">Transferase</keyword>
<dbReference type="AlphaFoldDB" id="A0A0C9MFG1"/>
<dbReference type="CDD" id="cd04301">
    <property type="entry name" value="NAT_SF"/>
    <property type="match status" value="1"/>
</dbReference>
<dbReference type="OrthoDB" id="30840at2759"/>
<protein>
    <submittedName>
        <fullName evidence="4">Acetyltransferase</fullName>
    </submittedName>
</protein>
<dbReference type="PROSITE" id="PS51186">
    <property type="entry name" value="GNAT"/>
    <property type="match status" value="1"/>
</dbReference>